<name>L1LDG8_THEEQ</name>
<sequence>MEPVVNVRLSELTGRADINDDYTDMLLILRKPDRNIKERNLINDTVINVHSGVLRVASAFFMRTIDLLEDRRRNSIDVKGKSKNLHYVLDTNYPFVVQRIIYYIYKNDYQNMSEEPRHLVPLYKESVRFELQDLKNSVLRMIRSQASLEVLTSLASAAELAGEVELSSECGRILADSAFAVFSGNLHVKMGLMALKALLQSDNIQLDEVQVFAALCYYLDSNQNFHSPYSSTEIGSTEKELIKSIRFCSMSPKAISEFRCDAINSFLLDATLRMLLNTQLKERVFPWQENEEYRTINYNSLYPLMLVRVGKYSLSNLNHNESNLRLVTPQVDTESLESYPAFTHGTERESSEIFWAFEICRTKNGDFGIGIAIRSDDPLDEASRYTFSSMSKSKKIVFYYDFSEGKFKSGYIDSGAREMKSPWAYDSASNNKYKPSVRDVIVVRVNVAYSYINLEVSVIGANFNEKFSIPMKTKRFIGNLIKRPSIFASPFILTNDIGDALCIPELRANLVID</sequence>
<evidence type="ECO:0008006" key="3">
    <source>
        <dbReference type="Google" id="ProtNLM"/>
    </source>
</evidence>
<dbReference type="eggNOG" id="ENOG502S6RI">
    <property type="taxonomic scope" value="Eukaryota"/>
</dbReference>
<dbReference type="EMBL" id="ACOU01000003">
    <property type="protein sequence ID" value="EKX73309.1"/>
    <property type="molecule type" value="Genomic_DNA"/>
</dbReference>
<dbReference type="GeneID" id="15802916"/>
<comment type="caution">
    <text evidence="1">The sequence shown here is derived from an EMBL/GenBank/DDBJ whole genome shotgun (WGS) entry which is preliminary data.</text>
</comment>
<keyword evidence="2" id="KW-1185">Reference proteome</keyword>
<accession>L1LDG8</accession>
<reference evidence="1 2" key="1">
    <citation type="journal article" date="2012" name="BMC Genomics">
        <title>Comparative genomic analysis and phylogenetic position of Theileria equi.</title>
        <authorList>
            <person name="Kappmeyer L.S."/>
            <person name="Thiagarajan M."/>
            <person name="Herndon D.R."/>
            <person name="Ramsay J.D."/>
            <person name="Caler E."/>
            <person name="Djikeng A."/>
            <person name="Gillespie J.J."/>
            <person name="Lau A.O."/>
            <person name="Roalson E.H."/>
            <person name="Silva J.C."/>
            <person name="Silva M.G."/>
            <person name="Suarez C.E."/>
            <person name="Ueti M.W."/>
            <person name="Nene V.M."/>
            <person name="Mealey R.H."/>
            <person name="Knowles D.P."/>
            <person name="Brayton K.A."/>
        </authorList>
    </citation>
    <scope>NUCLEOTIDE SEQUENCE [LARGE SCALE GENOMIC DNA]</scope>
    <source>
        <strain evidence="1 2">WA</strain>
    </source>
</reference>
<gene>
    <name evidence="1" type="ORF">BEWA_053640</name>
</gene>
<dbReference type="OrthoDB" id="360388at2759"/>
<dbReference type="Gene3D" id="3.30.710.10">
    <property type="entry name" value="Potassium Channel Kv1.1, Chain A"/>
    <property type="match status" value="1"/>
</dbReference>
<organism evidence="1 2">
    <name type="scientific">Theileria equi strain WA</name>
    <dbReference type="NCBI Taxonomy" id="1537102"/>
    <lineage>
        <taxon>Eukaryota</taxon>
        <taxon>Sar</taxon>
        <taxon>Alveolata</taxon>
        <taxon>Apicomplexa</taxon>
        <taxon>Aconoidasida</taxon>
        <taxon>Piroplasmida</taxon>
        <taxon>Theileriidae</taxon>
        <taxon>Theileria</taxon>
    </lineage>
</organism>
<dbReference type="Proteomes" id="UP000031512">
    <property type="component" value="Unassembled WGS sequence"/>
</dbReference>
<dbReference type="VEuPathDB" id="PiroplasmaDB:BEWA_053640"/>
<dbReference type="RefSeq" id="XP_004832761.1">
    <property type="nucleotide sequence ID" value="XM_004832704.1"/>
</dbReference>
<protein>
    <recommendedName>
        <fullName evidence="3">BTB domain-containing protein</fullName>
    </recommendedName>
</protein>
<dbReference type="AlphaFoldDB" id="L1LDG8"/>
<evidence type="ECO:0000313" key="2">
    <source>
        <dbReference type="Proteomes" id="UP000031512"/>
    </source>
</evidence>
<dbReference type="KEGG" id="beq:BEWA_053640"/>
<evidence type="ECO:0000313" key="1">
    <source>
        <dbReference type="EMBL" id="EKX73309.1"/>
    </source>
</evidence>
<proteinExistence type="predicted"/>
<dbReference type="InterPro" id="IPR011333">
    <property type="entry name" value="SKP1/BTB/POZ_sf"/>
</dbReference>